<reference evidence="1" key="1">
    <citation type="submission" date="2020-08" db="EMBL/GenBank/DDBJ databases">
        <title>Complete genome sequence of Weissella confusa strain FS54 provides insights into metabolic potential.</title>
        <authorList>
            <person name="Fhoula I."/>
            <person name="Najjari A."/>
            <person name="Lekired A."/>
            <person name="Bessrour-Aouam N."/>
            <person name="Jaballah S."/>
            <person name="Klibi N."/>
            <person name="Ouzari H.-I."/>
        </authorList>
    </citation>
    <scope>NUCLEOTIDE SEQUENCE</scope>
    <source>
        <strain evidence="1">FS54</strain>
    </source>
</reference>
<protein>
    <submittedName>
        <fullName evidence="1">Uncharacterized protein</fullName>
    </submittedName>
</protein>
<evidence type="ECO:0000313" key="1">
    <source>
        <dbReference type="EMBL" id="MBC6499319.1"/>
    </source>
</evidence>
<evidence type="ECO:0000313" key="2">
    <source>
        <dbReference type="Proteomes" id="UP000650485"/>
    </source>
</evidence>
<comment type="caution">
    <text evidence="1">The sequence shown here is derived from an EMBL/GenBank/DDBJ whole genome shotgun (WGS) entry which is preliminary data.</text>
</comment>
<dbReference type="RefSeq" id="WP_167849171.1">
    <property type="nucleotide sequence ID" value="NZ_CP110106.1"/>
</dbReference>
<dbReference type="EMBL" id="JACSZT010000008">
    <property type="protein sequence ID" value="MBC6499319.1"/>
    <property type="molecule type" value="Genomic_DNA"/>
</dbReference>
<dbReference type="Proteomes" id="UP000650485">
    <property type="component" value="Unassembled WGS sequence"/>
</dbReference>
<accession>A0A923NJA1</accession>
<dbReference type="AlphaFoldDB" id="A0A923NJA1"/>
<gene>
    <name evidence="1" type="ORF">H7R52_11680</name>
</gene>
<sequence length="45" mass="5385">MGVTAKQMKKYAKDHGYLNWWEFRKDVGYNEAREALKQIELDDHA</sequence>
<organism evidence="1 2">
    <name type="scientific">Weissella confusa</name>
    <name type="common">Lactobacillus confusus</name>
    <dbReference type="NCBI Taxonomy" id="1583"/>
    <lineage>
        <taxon>Bacteria</taxon>
        <taxon>Bacillati</taxon>
        <taxon>Bacillota</taxon>
        <taxon>Bacilli</taxon>
        <taxon>Lactobacillales</taxon>
        <taxon>Lactobacillaceae</taxon>
        <taxon>Weissella</taxon>
    </lineage>
</organism>
<name>A0A923NJA1_WEICO</name>
<proteinExistence type="predicted"/>